<reference evidence="2 3" key="1">
    <citation type="journal article" date="2019" name="Nat. Ecol. Evol.">
        <title>Megaphylogeny resolves global patterns of mushroom evolution.</title>
        <authorList>
            <person name="Varga T."/>
            <person name="Krizsan K."/>
            <person name="Foldi C."/>
            <person name="Dima B."/>
            <person name="Sanchez-Garcia M."/>
            <person name="Sanchez-Ramirez S."/>
            <person name="Szollosi G.J."/>
            <person name="Szarkandi J.G."/>
            <person name="Papp V."/>
            <person name="Albert L."/>
            <person name="Andreopoulos W."/>
            <person name="Angelini C."/>
            <person name="Antonin V."/>
            <person name="Barry K.W."/>
            <person name="Bougher N.L."/>
            <person name="Buchanan P."/>
            <person name="Buyck B."/>
            <person name="Bense V."/>
            <person name="Catcheside P."/>
            <person name="Chovatia M."/>
            <person name="Cooper J."/>
            <person name="Damon W."/>
            <person name="Desjardin D."/>
            <person name="Finy P."/>
            <person name="Geml J."/>
            <person name="Haridas S."/>
            <person name="Hughes K."/>
            <person name="Justo A."/>
            <person name="Karasinski D."/>
            <person name="Kautmanova I."/>
            <person name="Kiss B."/>
            <person name="Kocsube S."/>
            <person name="Kotiranta H."/>
            <person name="LaButti K.M."/>
            <person name="Lechner B.E."/>
            <person name="Liimatainen K."/>
            <person name="Lipzen A."/>
            <person name="Lukacs Z."/>
            <person name="Mihaltcheva S."/>
            <person name="Morgado L.N."/>
            <person name="Niskanen T."/>
            <person name="Noordeloos M.E."/>
            <person name="Ohm R.A."/>
            <person name="Ortiz-Santana B."/>
            <person name="Ovrebo C."/>
            <person name="Racz N."/>
            <person name="Riley R."/>
            <person name="Savchenko A."/>
            <person name="Shiryaev A."/>
            <person name="Soop K."/>
            <person name="Spirin V."/>
            <person name="Szebenyi C."/>
            <person name="Tomsovsky M."/>
            <person name="Tulloss R.E."/>
            <person name="Uehling J."/>
            <person name="Grigoriev I.V."/>
            <person name="Vagvolgyi C."/>
            <person name="Papp T."/>
            <person name="Martin F.M."/>
            <person name="Miettinen O."/>
            <person name="Hibbett D.S."/>
            <person name="Nagy L.G."/>
        </authorList>
    </citation>
    <scope>NUCLEOTIDE SEQUENCE [LARGE SCALE GENOMIC DNA]</scope>
    <source>
        <strain evidence="2 3">FP101781</strain>
    </source>
</reference>
<evidence type="ECO:0000313" key="3">
    <source>
        <dbReference type="Proteomes" id="UP000298030"/>
    </source>
</evidence>
<comment type="caution">
    <text evidence="2">The sequence shown here is derived from an EMBL/GenBank/DDBJ whole genome shotgun (WGS) entry which is preliminary data.</text>
</comment>
<evidence type="ECO:0000313" key="2">
    <source>
        <dbReference type="EMBL" id="TEB12122.1"/>
    </source>
</evidence>
<feature type="compositionally biased region" description="Basic and acidic residues" evidence="1">
    <location>
        <begin position="22"/>
        <end position="31"/>
    </location>
</feature>
<feature type="region of interest" description="Disordered" evidence="1">
    <location>
        <begin position="22"/>
        <end position="53"/>
    </location>
</feature>
<evidence type="ECO:0000256" key="1">
    <source>
        <dbReference type="SAM" id="MobiDB-lite"/>
    </source>
</evidence>
<keyword evidence="3" id="KW-1185">Reference proteome</keyword>
<dbReference type="AlphaFoldDB" id="A0A4Y7RTW0"/>
<protein>
    <submittedName>
        <fullName evidence="2">Uncharacterized protein</fullName>
    </submittedName>
</protein>
<proteinExistence type="predicted"/>
<organism evidence="2 3">
    <name type="scientific">Coprinellus micaceus</name>
    <name type="common">Glistening ink-cap mushroom</name>
    <name type="synonym">Coprinus micaceus</name>
    <dbReference type="NCBI Taxonomy" id="71717"/>
    <lineage>
        <taxon>Eukaryota</taxon>
        <taxon>Fungi</taxon>
        <taxon>Dikarya</taxon>
        <taxon>Basidiomycota</taxon>
        <taxon>Agaricomycotina</taxon>
        <taxon>Agaricomycetes</taxon>
        <taxon>Agaricomycetidae</taxon>
        <taxon>Agaricales</taxon>
        <taxon>Agaricineae</taxon>
        <taxon>Psathyrellaceae</taxon>
        <taxon>Coprinellus</taxon>
    </lineage>
</organism>
<name>A0A4Y7RTW0_COPMI</name>
<dbReference type="EMBL" id="QPFP01000437">
    <property type="protein sequence ID" value="TEB12122.1"/>
    <property type="molecule type" value="Genomic_DNA"/>
</dbReference>
<sequence length="154" mass="17750">MWGWCAAMGSLGVAQVEDRRALEGEERDKIRASSSSKSWRGRKEDREDPWGDIWQRTPCEPNAQTFWFLTASLVFHHFRIRKYRPIPFRPDLTQIWPTHHHGSFSRLGISSQSTTISPWSHPRFVPAGFGAHAQPDFSVGAQVGGHRFLLWRPQ</sequence>
<gene>
    <name evidence="2" type="ORF">FA13DRAFT_984349</name>
</gene>
<dbReference type="Proteomes" id="UP000298030">
    <property type="component" value="Unassembled WGS sequence"/>
</dbReference>
<accession>A0A4Y7RTW0</accession>